<gene>
    <name evidence="1" type="ORF">ALEPTO_LOCUS9526</name>
</gene>
<accession>A0A9N9DCZ3</accession>
<proteinExistence type="predicted"/>
<evidence type="ECO:0000313" key="1">
    <source>
        <dbReference type="EMBL" id="CAG8635454.1"/>
    </source>
</evidence>
<protein>
    <submittedName>
        <fullName evidence="1">10442_t:CDS:1</fullName>
    </submittedName>
</protein>
<sequence length="102" mass="12158">MDWVFWLRILCIKQLQITLPINREVALQLDDMSHKSIMFSMSWFADDRFLYIARLTRKHPNPLSPLTKKKHNINRLTVKSVTSNFPAFGLRRLYEIAIRQIT</sequence>
<evidence type="ECO:0000313" key="2">
    <source>
        <dbReference type="Proteomes" id="UP000789508"/>
    </source>
</evidence>
<dbReference type="EMBL" id="CAJVPS010007496">
    <property type="protein sequence ID" value="CAG8635454.1"/>
    <property type="molecule type" value="Genomic_DNA"/>
</dbReference>
<dbReference type="AlphaFoldDB" id="A0A9N9DCZ3"/>
<keyword evidence="2" id="KW-1185">Reference proteome</keyword>
<dbReference type="Proteomes" id="UP000789508">
    <property type="component" value="Unassembled WGS sequence"/>
</dbReference>
<organism evidence="1 2">
    <name type="scientific">Ambispora leptoticha</name>
    <dbReference type="NCBI Taxonomy" id="144679"/>
    <lineage>
        <taxon>Eukaryota</taxon>
        <taxon>Fungi</taxon>
        <taxon>Fungi incertae sedis</taxon>
        <taxon>Mucoromycota</taxon>
        <taxon>Glomeromycotina</taxon>
        <taxon>Glomeromycetes</taxon>
        <taxon>Archaeosporales</taxon>
        <taxon>Ambisporaceae</taxon>
        <taxon>Ambispora</taxon>
    </lineage>
</organism>
<name>A0A9N9DCZ3_9GLOM</name>
<reference evidence="1" key="1">
    <citation type="submission" date="2021-06" db="EMBL/GenBank/DDBJ databases">
        <authorList>
            <person name="Kallberg Y."/>
            <person name="Tangrot J."/>
            <person name="Rosling A."/>
        </authorList>
    </citation>
    <scope>NUCLEOTIDE SEQUENCE</scope>
    <source>
        <strain evidence="1">FL130A</strain>
    </source>
</reference>
<comment type="caution">
    <text evidence="1">The sequence shown here is derived from an EMBL/GenBank/DDBJ whole genome shotgun (WGS) entry which is preliminary data.</text>
</comment>